<feature type="transmembrane region" description="Helical" evidence="2">
    <location>
        <begin position="213"/>
        <end position="233"/>
    </location>
</feature>
<accession>A0A8H6S5J0</accession>
<sequence length="371" mass="40511">MSAASMASMPYTMAAATLDNTLGAVFLGVVISCILYGISVLQVYLYYHFYPSDSLLHKCSVTFLFFLDSLHLALTVSAAYHYAVTGFGHEAGLQEVVWQIKLGVAVNVVVILLVQSLYAYRVVLLSGYHQGVLGYLVCAVVISGFAVGIVLAYETYTVNTWADTADIAWAIYACFSASTTIDVVLSGAMCYYLKKSQGAERVLNSRISTLMQYTLSCGVFTSACSVACLFSFILMSNNLIFISLTFILTRLYANSFMAMLNARARRRPTQAPAPSGPHPSTPYHLHSPSPSVVLDGTYVQRRVSITREADSFDGESKTDVEHSPLSTHSKHTWDMLAPPITAPRRPARPPAGQTLSMGPTQGRPDTYNRGW</sequence>
<protein>
    <recommendedName>
        <fullName evidence="3">DUF6534 domain-containing protein</fullName>
    </recommendedName>
</protein>
<dbReference type="InterPro" id="IPR045339">
    <property type="entry name" value="DUF6534"/>
</dbReference>
<feature type="transmembrane region" description="Helical" evidence="2">
    <location>
        <begin position="59"/>
        <end position="80"/>
    </location>
</feature>
<feature type="transmembrane region" description="Helical" evidence="2">
    <location>
        <begin position="132"/>
        <end position="153"/>
    </location>
</feature>
<proteinExistence type="predicted"/>
<dbReference type="RefSeq" id="XP_037214939.1">
    <property type="nucleotide sequence ID" value="XM_037368971.1"/>
</dbReference>
<evidence type="ECO:0000313" key="4">
    <source>
        <dbReference type="EMBL" id="KAF7292212.1"/>
    </source>
</evidence>
<feature type="region of interest" description="Disordered" evidence="1">
    <location>
        <begin position="267"/>
        <end position="290"/>
    </location>
</feature>
<reference evidence="4" key="1">
    <citation type="submission" date="2020-05" db="EMBL/GenBank/DDBJ databases">
        <title>Mycena genomes resolve the evolution of fungal bioluminescence.</title>
        <authorList>
            <person name="Tsai I.J."/>
        </authorList>
    </citation>
    <scope>NUCLEOTIDE SEQUENCE</scope>
    <source>
        <strain evidence="4">171206Taipei</strain>
    </source>
</reference>
<feature type="transmembrane region" description="Helical" evidence="2">
    <location>
        <begin position="100"/>
        <end position="120"/>
    </location>
</feature>
<dbReference type="GeneID" id="59351487"/>
<feature type="domain" description="DUF6534" evidence="3">
    <location>
        <begin position="178"/>
        <end position="264"/>
    </location>
</feature>
<evidence type="ECO:0000259" key="3">
    <source>
        <dbReference type="Pfam" id="PF20152"/>
    </source>
</evidence>
<name>A0A8H6S5J0_9AGAR</name>
<organism evidence="4 5">
    <name type="scientific">Mycena indigotica</name>
    <dbReference type="NCBI Taxonomy" id="2126181"/>
    <lineage>
        <taxon>Eukaryota</taxon>
        <taxon>Fungi</taxon>
        <taxon>Dikarya</taxon>
        <taxon>Basidiomycota</taxon>
        <taxon>Agaricomycotina</taxon>
        <taxon>Agaricomycetes</taxon>
        <taxon>Agaricomycetidae</taxon>
        <taxon>Agaricales</taxon>
        <taxon>Marasmiineae</taxon>
        <taxon>Mycenaceae</taxon>
        <taxon>Mycena</taxon>
    </lineage>
</organism>
<dbReference type="Pfam" id="PF20152">
    <property type="entry name" value="DUF6534"/>
    <property type="match status" value="1"/>
</dbReference>
<dbReference type="PANTHER" id="PTHR40465">
    <property type="entry name" value="CHROMOSOME 1, WHOLE GENOME SHOTGUN SEQUENCE"/>
    <property type="match status" value="1"/>
</dbReference>
<feature type="compositionally biased region" description="Basic and acidic residues" evidence="1">
    <location>
        <begin position="309"/>
        <end position="322"/>
    </location>
</feature>
<dbReference type="PANTHER" id="PTHR40465:SF1">
    <property type="entry name" value="DUF6534 DOMAIN-CONTAINING PROTEIN"/>
    <property type="match status" value="1"/>
</dbReference>
<dbReference type="EMBL" id="JACAZF010000012">
    <property type="protein sequence ID" value="KAF7292212.1"/>
    <property type="molecule type" value="Genomic_DNA"/>
</dbReference>
<evidence type="ECO:0000256" key="1">
    <source>
        <dbReference type="SAM" id="MobiDB-lite"/>
    </source>
</evidence>
<gene>
    <name evidence="4" type="ORF">MIND_01248600</name>
</gene>
<keyword evidence="2" id="KW-0812">Transmembrane</keyword>
<comment type="caution">
    <text evidence="4">The sequence shown here is derived from an EMBL/GenBank/DDBJ whole genome shotgun (WGS) entry which is preliminary data.</text>
</comment>
<keyword evidence="2" id="KW-0472">Membrane</keyword>
<feature type="transmembrane region" description="Helical" evidence="2">
    <location>
        <begin position="24"/>
        <end position="47"/>
    </location>
</feature>
<feature type="region of interest" description="Disordered" evidence="1">
    <location>
        <begin position="309"/>
        <end position="371"/>
    </location>
</feature>
<dbReference type="AlphaFoldDB" id="A0A8H6S5J0"/>
<evidence type="ECO:0000313" key="5">
    <source>
        <dbReference type="Proteomes" id="UP000636479"/>
    </source>
</evidence>
<dbReference type="OrthoDB" id="2798516at2759"/>
<feature type="transmembrane region" description="Helical" evidence="2">
    <location>
        <begin position="239"/>
        <end position="260"/>
    </location>
</feature>
<keyword evidence="5" id="KW-1185">Reference proteome</keyword>
<feature type="transmembrane region" description="Helical" evidence="2">
    <location>
        <begin position="169"/>
        <end position="193"/>
    </location>
</feature>
<dbReference type="Proteomes" id="UP000636479">
    <property type="component" value="Unassembled WGS sequence"/>
</dbReference>
<keyword evidence="2" id="KW-1133">Transmembrane helix</keyword>
<evidence type="ECO:0000256" key="2">
    <source>
        <dbReference type="SAM" id="Phobius"/>
    </source>
</evidence>